<comment type="similarity">
    <text evidence="1">Belongs to the IF-3 family.</text>
</comment>
<dbReference type="InterPro" id="IPR019815">
    <property type="entry name" value="Translation_initiation_fac_3_C"/>
</dbReference>
<dbReference type="InterPro" id="IPR036788">
    <property type="entry name" value="T_IF-3_C_sf"/>
</dbReference>
<evidence type="ECO:0000313" key="8">
    <source>
        <dbReference type="Proteomes" id="UP000262583"/>
    </source>
</evidence>
<evidence type="ECO:0000256" key="3">
    <source>
        <dbReference type="ARBA" id="ARBA00022917"/>
    </source>
</evidence>
<keyword evidence="3" id="KW-0648">Protein biosynthesis</keyword>
<dbReference type="FunFam" id="3.30.110.10:FF:000001">
    <property type="entry name" value="Translation initiation factor IF-3"/>
    <property type="match status" value="1"/>
</dbReference>
<dbReference type="Gene3D" id="3.30.110.10">
    <property type="entry name" value="Translation initiation factor 3 (IF-3), C-terminal domain"/>
    <property type="match status" value="1"/>
</dbReference>
<dbReference type="GO" id="GO:0003743">
    <property type="term" value="F:translation initiation factor activity"/>
    <property type="evidence" value="ECO:0007669"/>
    <property type="project" value="UniProtKB-UniRule"/>
</dbReference>
<name>A0A2Z4Y6F9_SUMC1</name>
<sequence>MGVVPLQEALRLAREAELDLVEVAPDAKPPVCKIVDYRKVLYEQKKRARESRKRQKVIEVKEVKMRPSIDQHDYETKVKHIREFLEEGQKVKVTFFYRGRERAFQDRAKALLDKLAADLQDIGMLENEIRTQGTLNGAIFTKKR</sequence>
<dbReference type="EMBL" id="CP030759">
    <property type="protein sequence ID" value="AXA36025.1"/>
    <property type="molecule type" value="Genomic_DNA"/>
</dbReference>
<dbReference type="KEGG" id="schv:BRCON_1248"/>
<dbReference type="GO" id="GO:0005829">
    <property type="term" value="C:cytosol"/>
    <property type="evidence" value="ECO:0007669"/>
    <property type="project" value="TreeGrafter"/>
</dbReference>
<dbReference type="InterPro" id="IPR036787">
    <property type="entry name" value="T_IF-3_N_sf"/>
</dbReference>
<evidence type="ECO:0000313" key="7">
    <source>
        <dbReference type="EMBL" id="AXA36025.1"/>
    </source>
</evidence>
<dbReference type="GO" id="GO:0043022">
    <property type="term" value="F:ribosome binding"/>
    <property type="evidence" value="ECO:0007669"/>
    <property type="project" value="TreeGrafter"/>
</dbReference>
<feature type="domain" description="Translation initiation factor 3 N-terminal" evidence="6">
    <location>
        <begin position="1"/>
        <end position="50"/>
    </location>
</feature>
<evidence type="ECO:0000256" key="1">
    <source>
        <dbReference type="ARBA" id="ARBA00005439"/>
    </source>
</evidence>
<dbReference type="SUPFAM" id="SSF54364">
    <property type="entry name" value="Translation initiation factor IF3, N-terminal domain"/>
    <property type="match status" value="1"/>
</dbReference>
<dbReference type="PANTHER" id="PTHR10938">
    <property type="entry name" value="TRANSLATION INITIATION FACTOR IF-3"/>
    <property type="match status" value="1"/>
</dbReference>
<gene>
    <name evidence="7" type="ORF">BRCON_1248</name>
</gene>
<dbReference type="InterPro" id="IPR001288">
    <property type="entry name" value="Translation_initiation_fac_3"/>
</dbReference>
<dbReference type="InterPro" id="IPR019814">
    <property type="entry name" value="Translation_initiation_fac_3_N"/>
</dbReference>
<reference evidence="7 8" key="1">
    <citation type="submission" date="2018-05" db="EMBL/GenBank/DDBJ databases">
        <title>A metagenomic window into the 2 km-deep terrestrial subsurface aquifer revealed taxonomically and functionally diverse microbial community comprising novel uncultured bacterial lineages.</title>
        <authorList>
            <person name="Kadnikov V.V."/>
            <person name="Mardanov A.V."/>
            <person name="Beletsky A.V."/>
            <person name="Banks D."/>
            <person name="Pimenov N.V."/>
            <person name="Frank Y.A."/>
            <person name="Karnachuk O.V."/>
            <person name="Ravin N.V."/>
        </authorList>
    </citation>
    <scope>NUCLEOTIDE SEQUENCE [LARGE SCALE GENOMIC DNA]</scope>
    <source>
        <strain evidence="7">BY</strain>
    </source>
</reference>
<dbReference type="Pfam" id="PF05198">
    <property type="entry name" value="IF3_N"/>
    <property type="match status" value="1"/>
</dbReference>
<protein>
    <recommendedName>
        <fullName evidence="4">Translation initiation factor IF-3</fullName>
    </recommendedName>
</protein>
<accession>A0A2Z4Y6F9</accession>
<dbReference type="SUPFAM" id="SSF55200">
    <property type="entry name" value="Translation initiation factor IF3, C-terminal domain"/>
    <property type="match status" value="1"/>
</dbReference>
<dbReference type="Gene3D" id="3.10.20.80">
    <property type="entry name" value="Translation initiation factor 3 (IF-3), N-terminal domain"/>
    <property type="match status" value="1"/>
</dbReference>
<dbReference type="PANTHER" id="PTHR10938:SF0">
    <property type="entry name" value="TRANSLATION INITIATION FACTOR IF-3, MITOCHONDRIAL"/>
    <property type="match status" value="1"/>
</dbReference>
<evidence type="ECO:0000256" key="4">
    <source>
        <dbReference type="NCBIfam" id="TIGR00168"/>
    </source>
</evidence>
<evidence type="ECO:0000259" key="6">
    <source>
        <dbReference type="Pfam" id="PF05198"/>
    </source>
</evidence>
<organism evidence="7 8">
    <name type="scientific">Sumerlaea chitinivorans</name>
    <dbReference type="NCBI Taxonomy" id="2250252"/>
    <lineage>
        <taxon>Bacteria</taxon>
        <taxon>Candidatus Sumerlaeota</taxon>
        <taxon>Candidatus Sumerlaeia</taxon>
        <taxon>Candidatus Sumerlaeales</taxon>
        <taxon>Candidatus Sumerlaeaceae</taxon>
        <taxon>Candidatus Sumerlaea</taxon>
    </lineage>
</organism>
<keyword evidence="2 7" id="KW-0396">Initiation factor</keyword>
<dbReference type="GO" id="GO:0032790">
    <property type="term" value="P:ribosome disassembly"/>
    <property type="evidence" value="ECO:0007669"/>
    <property type="project" value="TreeGrafter"/>
</dbReference>
<dbReference type="AlphaFoldDB" id="A0A2Z4Y6F9"/>
<evidence type="ECO:0000256" key="2">
    <source>
        <dbReference type="ARBA" id="ARBA00022540"/>
    </source>
</evidence>
<dbReference type="GO" id="GO:0016020">
    <property type="term" value="C:membrane"/>
    <property type="evidence" value="ECO:0007669"/>
    <property type="project" value="TreeGrafter"/>
</dbReference>
<feature type="domain" description="Translation initiation factor 3 C-terminal" evidence="5">
    <location>
        <begin position="58"/>
        <end position="134"/>
    </location>
</feature>
<proteinExistence type="inferred from homology"/>
<evidence type="ECO:0000259" key="5">
    <source>
        <dbReference type="Pfam" id="PF00707"/>
    </source>
</evidence>
<dbReference type="NCBIfam" id="TIGR00168">
    <property type="entry name" value="infC"/>
    <property type="match status" value="1"/>
</dbReference>
<dbReference type="Pfam" id="PF00707">
    <property type="entry name" value="IF3_C"/>
    <property type="match status" value="1"/>
</dbReference>
<dbReference type="Proteomes" id="UP000262583">
    <property type="component" value="Chromosome"/>
</dbReference>